<evidence type="ECO:0000313" key="3">
    <source>
        <dbReference type="Proteomes" id="UP001596328"/>
    </source>
</evidence>
<organism evidence="2 3">
    <name type="scientific">Halobium palmae</name>
    <dbReference type="NCBI Taxonomy" id="1776492"/>
    <lineage>
        <taxon>Archaea</taxon>
        <taxon>Methanobacteriati</taxon>
        <taxon>Methanobacteriota</taxon>
        <taxon>Stenosarchaea group</taxon>
        <taxon>Halobacteria</taxon>
        <taxon>Halobacteriales</taxon>
        <taxon>Haloferacaceae</taxon>
        <taxon>Halobium</taxon>
    </lineage>
</organism>
<feature type="compositionally biased region" description="Low complexity" evidence="1">
    <location>
        <begin position="124"/>
        <end position="136"/>
    </location>
</feature>
<feature type="compositionally biased region" description="Low complexity" evidence="1">
    <location>
        <begin position="90"/>
        <end position="111"/>
    </location>
</feature>
<evidence type="ECO:0000256" key="1">
    <source>
        <dbReference type="SAM" id="MobiDB-lite"/>
    </source>
</evidence>
<reference evidence="2 3" key="1">
    <citation type="journal article" date="2019" name="Int. J. Syst. Evol. Microbiol.">
        <title>The Global Catalogue of Microorganisms (GCM) 10K type strain sequencing project: providing services to taxonomists for standard genome sequencing and annotation.</title>
        <authorList>
            <consortium name="The Broad Institute Genomics Platform"/>
            <consortium name="The Broad Institute Genome Sequencing Center for Infectious Disease"/>
            <person name="Wu L."/>
            <person name="Ma J."/>
        </authorList>
    </citation>
    <scope>NUCLEOTIDE SEQUENCE [LARGE SCALE GENOMIC DNA]</scope>
    <source>
        <strain evidence="2 3">NBRC 111368</strain>
    </source>
</reference>
<proteinExistence type="predicted"/>
<name>A0ABD5S4Z0_9EURY</name>
<comment type="caution">
    <text evidence="2">The sequence shown here is derived from an EMBL/GenBank/DDBJ whole genome shotgun (WGS) entry which is preliminary data.</text>
</comment>
<dbReference type="EMBL" id="JBHSWU010001267">
    <property type="protein sequence ID" value="MFC6726625.1"/>
    <property type="molecule type" value="Genomic_DNA"/>
</dbReference>
<protein>
    <submittedName>
        <fullName evidence="2">PGF-pre-PGF domain-containing protein</fullName>
    </submittedName>
</protein>
<feature type="non-terminal residue" evidence="2">
    <location>
        <position position="167"/>
    </location>
</feature>
<feature type="region of interest" description="Disordered" evidence="1">
    <location>
        <begin position="74"/>
        <end position="167"/>
    </location>
</feature>
<feature type="compositionally biased region" description="Low complexity" evidence="1">
    <location>
        <begin position="144"/>
        <end position="159"/>
    </location>
</feature>
<feature type="compositionally biased region" description="Acidic residues" evidence="1">
    <location>
        <begin position="112"/>
        <end position="123"/>
    </location>
</feature>
<gene>
    <name evidence="2" type="ORF">ACFQE1_20095</name>
</gene>
<dbReference type="NCBIfam" id="TIGR04213">
    <property type="entry name" value="PGF_pre_PGF"/>
    <property type="match status" value="1"/>
</dbReference>
<dbReference type="Proteomes" id="UP001596328">
    <property type="component" value="Unassembled WGS sequence"/>
</dbReference>
<sequence>MQSWAALELSPQGSEADVTTANVSFTVTKDALNASGVAAEDVTVMYESNGSWEEADATVSDEDDSKVTFAATVPADATLAVGVPGDGGASSEDGGNETTTTEGNESTGNETTSDETTSDETTSDEGAAQGETETGTESGGESGTTGDEGAAQGETETGTASGGESGT</sequence>
<keyword evidence="3" id="KW-1185">Reference proteome</keyword>
<dbReference type="AlphaFoldDB" id="A0ABD5S4Z0"/>
<dbReference type="InterPro" id="IPR026453">
    <property type="entry name" value="PGF_pre_PGF"/>
</dbReference>
<evidence type="ECO:0000313" key="2">
    <source>
        <dbReference type="EMBL" id="MFC6726625.1"/>
    </source>
</evidence>
<accession>A0ABD5S4Z0</accession>